<dbReference type="InterPro" id="IPR003599">
    <property type="entry name" value="Ig_sub"/>
</dbReference>
<accession>A0AA35LMX9</accession>
<keyword evidence="5" id="KW-1185">Reference proteome</keyword>
<reference evidence="4" key="1">
    <citation type="submission" date="2022-12" db="EMBL/GenBank/DDBJ databases">
        <authorList>
            <person name="Alioto T."/>
            <person name="Alioto T."/>
            <person name="Gomez Garrido J."/>
        </authorList>
    </citation>
    <scope>NUCLEOTIDE SEQUENCE</scope>
</reference>
<dbReference type="Pfam" id="PF07686">
    <property type="entry name" value="V-set"/>
    <property type="match status" value="1"/>
</dbReference>
<dbReference type="SUPFAM" id="SSF48726">
    <property type="entry name" value="Immunoglobulin"/>
    <property type="match status" value="2"/>
</dbReference>
<sequence>MLLHFAAMILLLLHTAGSRGITEFPQTLARISAPPGATVNISCNIPEGTFVSVVSWYKEEQEGRLRKIADIYTTQTPGAKTQSQVNLTRHNVQERDSGVYYCAGAMAQKFTFLSGVRLIVLGTSGPRLSLLAPSAAEDTELSHHLPLLCLLIDANPDEDTFSWDIGGETSQDQKDGDVIDGEGAFTVWSLKLIPPERWSQGMAYSCSDQERRNISAVVPLNTVSAAGTCFLTLYYRVPCLAILLWIPPLVLCFRKRLGRAE</sequence>
<gene>
    <name evidence="4" type="ORF">PODLI_1B014726</name>
</gene>
<dbReference type="AlphaFoldDB" id="A0AA35LMX9"/>
<evidence type="ECO:0000259" key="3">
    <source>
        <dbReference type="PROSITE" id="PS50835"/>
    </source>
</evidence>
<dbReference type="Gene3D" id="2.60.40.10">
    <property type="entry name" value="Immunoglobulins"/>
    <property type="match status" value="2"/>
</dbReference>
<evidence type="ECO:0000313" key="5">
    <source>
        <dbReference type="Proteomes" id="UP001178461"/>
    </source>
</evidence>
<keyword evidence="2" id="KW-0732">Signal</keyword>
<feature type="transmembrane region" description="Helical" evidence="1">
    <location>
        <begin position="233"/>
        <end position="253"/>
    </location>
</feature>
<keyword evidence="1" id="KW-0472">Membrane</keyword>
<proteinExistence type="predicted"/>
<organism evidence="4 5">
    <name type="scientific">Podarcis lilfordi</name>
    <name type="common">Lilford's wall lizard</name>
    <dbReference type="NCBI Taxonomy" id="74358"/>
    <lineage>
        <taxon>Eukaryota</taxon>
        <taxon>Metazoa</taxon>
        <taxon>Chordata</taxon>
        <taxon>Craniata</taxon>
        <taxon>Vertebrata</taxon>
        <taxon>Euteleostomi</taxon>
        <taxon>Lepidosauria</taxon>
        <taxon>Squamata</taxon>
        <taxon>Bifurcata</taxon>
        <taxon>Unidentata</taxon>
        <taxon>Episquamata</taxon>
        <taxon>Laterata</taxon>
        <taxon>Lacertibaenia</taxon>
        <taxon>Lacertidae</taxon>
        <taxon>Podarcis</taxon>
    </lineage>
</organism>
<dbReference type="PROSITE" id="PS50835">
    <property type="entry name" value="IG_LIKE"/>
    <property type="match status" value="2"/>
</dbReference>
<feature type="domain" description="Ig-like" evidence="3">
    <location>
        <begin position="25"/>
        <end position="102"/>
    </location>
</feature>
<dbReference type="SMART" id="SM00409">
    <property type="entry name" value="IG"/>
    <property type="match status" value="1"/>
</dbReference>
<evidence type="ECO:0000256" key="1">
    <source>
        <dbReference type="SAM" id="Phobius"/>
    </source>
</evidence>
<evidence type="ECO:0000256" key="2">
    <source>
        <dbReference type="SAM" id="SignalP"/>
    </source>
</evidence>
<keyword evidence="1" id="KW-1133">Transmembrane helix</keyword>
<feature type="signal peptide" evidence="2">
    <location>
        <begin position="1"/>
        <end position="18"/>
    </location>
</feature>
<dbReference type="EMBL" id="OX395143">
    <property type="protein sequence ID" value="CAI5798494.1"/>
    <property type="molecule type" value="Genomic_DNA"/>
</dbReference>
<dbReference type="Proteomes" id="UP001178461">
    <property type="component" value="Chromosome 16"/>
</dbReference>
<keyword evidence="1" id="KW-0812">Transmembrane</keyword>
<dbReference type="InterPro" id="IPR013106">
    <property type="entry name" value="Ig_V-set"/>
</dbReference>
<dbReference type="InterPro" id="IPR013783">
    <property type="entry name" value="Ig-like_fold"/>
</dbReference>
<protein>
    <submittedName>
        <fullName evidence="4">Gamma-secretase subunit APH-1A isoform X1</fullName>
    </submittedName>
</protein>
<feature type="chain" id="PRO_5041243503" evidence="2">
    <location>
        <begin position="19"/>
        <end position="261"/>
    </location>
</feature>
<dbReference type="InterPro" id="IPR007110">
    <property type="entry name" value="Ig-like_dom"/>
</dbReference>
<feature type="domain" description="Ig-like" evidence="3">
    <location>
        <begin position="126"/>
        <end position="224"/>
    </location>
</feature>
<name>A0AA35LMX9_9SAUR</name>
<evidence type="ECO:0000313" key="4">
    <source>
        <dbReference type="EMBL" id="CAI5798494.1"/>
    </source>
</evidence>
<dbReference type="InterPro" id="IPR036179">
    <property type="entry name" value="Ig-like_dom_sf"/>
</dbReference>